<dbReference type="FunFam" id="3.40.50.300:FF:000178">
    <property type="entry name" value="Arf-GAP with GTPase, ANK repeat and PH domain-containing protein 1"/>
    <property type="match status" value="1"/>
</dbReference>
<dbReference type="InterPro" id="IPR036770">
    <property type="entry name" value="Ankyrin_rpt-contain_sf"/>
</dbReference>
<dbReference type="CDD" id="cd08836">
    <property type="entry name" value="ArfGap_AGAP"/>
    <property type="match status" value="1"/>
</dbReference>
<evidence type="ECO:0000256" key="5">
    <source>
        <dbReference type="ARBA" id="ARBA00022771"/>
    </source>
</evidence>
<evidence type="ECO:0000256" key="1">
    <source>
        <dbReference type="ARBA" id="ARBA00005430"/>
    </source>
</evidence>
<dbReference type="PANTHER" id="PTHR45819">
    <property type="entry name" value="CENTAURIN-GAMMA-1A"/>
    <property type="match status" value="1"/>
</dbReference>
<evidence type="ECO:0000256" key="3">
    <source>
        <dbReference type="ARBA" id="ARBA00022723"/>
    </source>
</evidence>
<dbReference type="Gene3D" id="2.30.29.30">
    <property type="entry name" value="Pleckstrin-homology domain (PH domain)/Phosphotyrosine-binding domain (PTB)"/>
    <property type="match status" value="2"/>
</dbReference>
<dbReference type="OrthoDB" id="6136903at2759"/>
<evidence type="ECO:0000313" key="14">
    <source>
        <dbReference type="EMBL" id="CAD7085524.1"/>
    </source>
</evidence>
<feature type="region of interest" description="Disordered" evidence="11">
    <location>
        <begin position="897"/>
        <end position="917"/>
    </location>
</feature>
<feature type="repeat" description="ANK" evidence="9">
    <location>
        <begin position="841"/>
        <end position="873"/>
    </location>
</feature>
<organism evidence="14 15">
    <name type="scientific">Hermetia illucens</name>
    <name type="common">Black soldier fly</name>
    <dbReference type="NCBI Taxonomy" id="343691"/>
    <lineage>
        <taxon>Eukaryota</taxon>
        <taxon>Metazoa</taxon>
        <taxon>Ecdysozoa</taxon>
        <taxon>Arthropoda</taxon>
        <taxon>Hexapoda</taxon>
        <taxon>Insecta</taxon>
        <taxon>Pterygota</taxon>
        <taxon>Neoptera</taxon>
        <taxon>Endopterygota</taxon>
        <taxon>Diptera</taxon>
        <taxon>Brachycera</taxon>
        <taxon>Stratiomyomorpha</taxon>
        <taxon>Stratiomyidae</taxon>
        <taxon>Hermetiinae</taxon>
        <taxon>Hermetia</taxon>
    </lineage>
</organism>
<dbReference type="InterPro" id="IPR051282">
    <property type="entry name" value="Arf-GAP_GTPase_ANK_PH"/>
</dbReference>
<evidence type="ECO:0000256" key="10">
    <source>
        <dbReference type="PROSITE-ProRule" id="PRU00288"/>
    </source>
</evidence>
<dbReference type="Pfam" id="PF00023">
    <property type="entry name" value="Ank"/>
    <property type="match status" value="1"/>
</dbReference>
<dbReference type="AlphaFoldDB" id="A0A7R8UR81"/>
<dbReference type="SUPFAM" id="SSF50729">
    <property type="entry name" value="PH domain-like"/>
    <property type="match status" value="1"/>
</dbReference>
<dbReference type="SMART" id="SM00105">
    <property type="entry name" value="ArfGap"/>
    <property type="match status" value="1"/>
</dbReference>
<name>A0A7R8UR81_HERIL</name>
<keyword evidence="7 9" id="KW-0040">ANK repeat</keyword>
<dbReference type="PROSITE" id="PS50003">
    <property type="entry name" value="PH_DOMAIN"/>
    <property type="match status" value="1"/>
</dbReference>
<dbReference type="PROSITE" id="PS51421">
    <property type="entry name" value="RAS"/>
    <property type="match status" value="1"/>
</dbReference>
<dbReference type="SMART" id="SM00175">
    <property type="entry name" value="RAB"/>
    <property type="match status" value="1"/>
</dbReference>
<dbReference type="PROSITE" id="PS50088">
    <property type="entry name" value="ANK_REPEAT"/>
    <property type="match status" value="1"/>
</dbReference>
<dbReference type="Gene3D" id="1.10.220.150">
    <property type="entry name" value="Arf GTPase activating protein"/>
    <property type="match status" value="1"/>
</dbReference>
<feature type="region of interest" description="Disordered" evidence="11">
    <location>
        <begin position="948"/>
        <end position="972"/>
    </location>
</feature>
<dbReference type="CDD" id="cd01250">
    <property type="entry name" value="PH_AGAP"/>
    <property type="match status" value="1"/>
</dbReference>
<dbReference type="PROSITE" id="PS50115">
    <property type="entry name" value="ARFGAP"/>
    <property type="match status" value="1"/>
</dbReference>
<sequence length="972" mass="107045">MLAVKNFFLPERKAPDTAQRFSRMPEAFLRSIRRRSLRVKRAKSLVVSDREKRKSDSFVNSQEWTISRSVPDLRLGIVGSLNSGKSALVHRYLTGSYMQEESPEGGRFKKEIYIDNQSYLLLIRDEGGQPEMQFAAWVDAVIFVFSLENEASFNAVYNYYTKMSHFRNSSEIPIILVGTQDAISERNPRVIDDARARKLASDLKRCSYYETCATYGLNVERVFQDACQKIVQQRITAQCMTPTSSRPTTPQGTRLGIASFHHSTPANGFATSTPSLLPGSHHIGGNLTLPHRHHALSTSSHHIPIRISADFAHTEQQHTQMHAPQNHQKWGTISHGTSQQTLIAMTNENNNIPKFISPSNQHIPSNNQQPNVENLAPLTLVPPANNSKDMKESSNSIGGGSGTGKELPTPTSTPTTSRKSRRRSNLFIPSSKKGDDKLKNGELGSGRSIPLKQGYLYKRSSKSLNKEWKKKYVTLCDDGRLTYHPSLHDYMDDVHGKEIPLQYVTVKVPGQKPRGSKSIITNSTLTTSNHNGLSEGIGGLSLAKDKKTTEKVLLTAFETLREPVKSNSSQQTSGDEGIAMSNSNSQTFLPSDNNQSKLESQTPNVKKRHRRMKSSGVKNNDIEDSDGFEFYIVSLDNKQWHFEAANSEERDEWVAVIEQEIFKSLQGIESSKMKPATSSEVASMLSIRSRVPGNGYCVDCDAANPEWASLNLGVLMCIECSGIHRNLGSHISKVRSLDLDDWPPGHLSVMLAIGNSLANSVWEANVPRGRMKPTAASPHEEKEAWIRSKYEAKDFLAPCNYTNNLGQHLVEAVIRSDMKNIIHLLAYATPDQINTTVSARDLRTPLHLACAIGNLAIAQLLIWNNANIKQLDHDGRTCLAYARAAASLASAKTQCTTTSSSASNSSTASSTGSGTNGGVTNVQYSVEETNALVDVLIGLGCPDSAPLTASGTLPRRRDTLGTTYEKLPSGVI</sequence>
<dbReference type="Pfam" id="PF00071">
    <property type="entry name" value="Ras"/>
    <property type="match status" value="1"/>
</dbReference>
<feature type="domain" description="Arf-GAP" evidence="13">
    <location>
        <begin position="679"/>
        <end position="795"/>
    </location>
</feature>
<evidence type="ECO:0000256" key="8">
    <source>
        <dbReference type="ARBA" id="ARBA00023134"/>
    </source>
</evidence>
<dbReference type="FunFam" id="2.30.29.30:FF:000109">
    <property type="entry name" value="Arf-GAP with GTPase, ANK repeat and PH domain-containing protein 1"/>
    <property type="match status" value="1"/>
</dbReference>
<accession>A0A7R8UR81</accession>
<dbReference type="GO" id="GO:0005096">
    <property type="term" value="F:GTPase activator activity"/>
    <property type="evidence" value="ECO:0007669"/>
    <property type="project" value="UniProtKB-KW"/>
</dbReference>
<comment type="similarity">
    <text evidence="1">Belongs to the centaurin gamma-like family.</text>
</comment>
<dbReference type="FunFam" id="1.10.220.150:FF:000001">
    <property type="entry name" value="Arf-GAP with GTPase, ANK repeat and PH domain-containing protein 1"/>
    <property type="match status" value="1"/>
</dbReference>
<feature type="compositionally biased region" description="Polar residues" evidence="11">
    <location>
        <begin position="353"/>
        <end position="372"/>
    </location>
</feature>
<dbReference type="SMART" id="SM00233">
    <property type="entry name" value="PH"/>
    <property type="match status" value="1"/>
</dbReference>
<dbReference type="SUPFAM" id="SSF52540">
    <property type="entry name" value="P-loop containing nucleoside triphosphate hydrolases"/>
    <property type="match status" value="1"/>
</dbReference>
<dbReference type="CDD" id="cd04103">
    <property type="entry name" value="Centaurin_gamma"/>
    <property type="match status" value="1"/>
</dbReference>
<keyword evidence="6" id="KW-0862">Zinc</keyword>
<dbReference type="GO" id="GO:0008270">
    <property type="term" value="F:zinc ion binding"/>
    <property type="evidence" value="ECO:0007669"/>
    <property type="project" value="UniProtKB-KW"/>
</dbReference>
<gene>
    <name evidence="14" type="ORF">HERILL_LOCUS8362</name>
</gene>
<keyword evidence="2" id="KW-0343">GTPase activation</keyword>
<evidence type="ECO:0008006" key="16">
    <source>
        <dbReference type="Google" id="ProtNLM"/>
    </source>
</evidence>
<feature type="region of interest" description="Disordered" evidence="11">
    <location>
        <begin position="353"/>
        <end position="445"/>
    </location>
</feature>
<dbReference type="SUPFAM" id="SSF48403">
    <property type="entry name" value="Ankyrin repeat"/>
    <property type="match status" value="1"/>
</dbReference>
<dbReference type="InterPro" id="IPR037278">
    <property type="entry name" value="ARFGAP/RecO"/>
</dbReference>
<dbReference type="PROSITE" id="PS50297">
    <property type="entry name" value="ANK_REP_REGION"/>
    <property type="match status" value="1"/>
</dbReference>
<dbReference type="InterPro" id="IPR038508">
    <property type="entry name" value="ArfGAP_dom_sf"/>
</dbReference>
<dbReference type="SMART" id="SM00174">
    <property type="entry name" value="RHO"/>
    <property type="match status" value="1"/>
</dbReference>
<proteinExistence type="inferred from homology"/>
<evidence type="ECO:0000259" key="12">
    <source>
        <dbReference type="PROSITE" id="PS50003"/>
    </source>
</evidence>
<dbReference type="Proteomes" id="UP000594454">
    <property type="component" value="Chromosome 3"/>
</dbReference>
<dbReference type="Gene3D" id="3.40.50.300">
    <property type="entry name" value="P-loop containing nucleotide triphosphate hydrolases"/>
    <property type="match status" value="1"/>
</dbReference>
<evidence type="ECO:0000256" key="9">
    <source>
        <dbReference type="PROSITE-ProRule" id="PRU00023"/>
    </source>
</evidence>
<dbReference type="InParanoid" id="A0A7R8UR81"/>
<evidence type="ECO:0000256" key="11">
    <source>
        <dbReference type="SAM" id="MobiDB-lite"/>
    </source>
</evidence>
<evidence type="ECO:0000259" key="13">
    <source>
        <dbReference type="PROSITE" id="PS50115"/>
    </source>
</evidence>
<dbReference type="PANTHER" id="PTHR45819:SF5">
    <property type="entry name" value="CENTAURIN-GAMMA-1A"/>
    <property type="match status" value="1"/>
</dbReference>
<dbReference type="InterPro" id="IPR001806">
    <property type="entry name" value="Small_GTPase"/>
</dbReference>
<dbReference type="GO" id="GO:0005525">
    <property type="term" value="F:GTP binding"/>
    <property type="evidence" value="ECO:0007669"/>
    <property type="project" value="UniProtKB-KW"/>
</dbReference>
<dbReference type="InterPro" id="IPR027417">
    <property type="entry name" value="P-loop_NTPase"/>
</dbReference>
<dbReference type="PROSITE" id="PS51419">
    <property type="entry name" value="RAB"/>
    <property type="match status" value="1"/>
</dbReference>
<dbReference type="InterPro" id="IPR002110">
    <property type="entry name" value="Ankyrin_rpt"/>
</dbReference>
<feature type="region of interest" description="Disordered" evidence="11">
    <location>
        <begin position="562"/>
        <end position="620"/>
    </location>
</feature>
<dbReference type="GO" id="GO:0003924">
    <property type="term" value="F:GTPase activity"/>
    <property type="evidence" value="ECO:0007669"/>
    <property type="project" value="InterPro"/>
</dbReference>
<evidence type="ECO:0000256" key="2">
    <source>
        <dbReference type="ARBA" id="ARBA00022468"/>
    </source>
</evidence>
<keyword evidence="4" id="KW-0547">Nucleotide-binding</keyword>
<reference evidence="14 15" key="1">
    <citation type="submission" date="2020-11" db="EMBL/GenBank/DDBJ databases">
        <authorList>
            <person name="Wallbank WR R."/>
            <person name="Pardo Diaz C."/>
            <person name="Kozak K."/>
            <person name="Martin S."/>
            <person name="Jiggins C."/>
            <person name="Moest M."/>
            <person name="Warren A I."/>
            <person name="Generalovic N T."/>
            <person name="Byers J.R.P. K."/>
            <person name="Montejo-Kovacevich G."/>
            <person name="Yen C E."/>
        </authorList>
    </citation>
    <scope>NUCLEOTIDE SEQUENCE [LARGE SCALE GENOMIC DNA]</scope>
</reference>
<keyword evidence="8" id="KW-0342">GTP-binding</keyword>
<feature type="compositionally biased region" description="Polar residues" evidence="11">
    <location>
        <begin position="565"/>
        <end position="604"/>
    </location>
</feature>
<dbReference type="FunCoup" id="A0A7R8UR81">
    <property type="interactions" value="248"/>
</dbReference>
<evidence type="ECO:0000313" key="15">
    <source>
        <dbReference type="Proteomes" id="UP000594454"/>
    </source>
</evidence>
<dbReference type="InterPro" id="IPR001849">
    <property type="entry name" value="PH_domain"/>
</dbReference>
<evidence type="ECO:0000256" key="4">
    <source>
        <dbReference type="ARBA" id="ARBA00022741"/>
    </source>
</evidence>
<keyword evidence="15" id="KW-1185">Reference proteome</keyword>
<dbReference type="SUPFAM" id="SSF57863">
    <property type="entry name" value="ArfGap/RecO-like zinc finger"/>
    <property type="match status" value="1"/>
</dbReference>
<evidence type="ECO:0000256" key="6">
    <source>
        <dbReference type="ARBA" id="ARBA00022833"/>
    </source>
</evidence>
<evidence type="ECO:0000256" key="7">
    <source>
        <dbReference type="ARBA" id="ARBA00023043"/>
    </source>
</evidence>
<dbReference type="PRINTS" id="PR00405">
    <property type="entry name" value="REVINTRACTNG"/>
</dbReference>
<feature type="domain" description="PH" evidence="12">
    <location>
        <begin position="449"/>
        <end position="662"/>
    </location>
</feature>
<dbReference type="Gene3D" id="1.25.40.20">
    <property type="entry name" value="Ankyrin repeat-containing domain"/>
    <property type="match status" value="1"/>
</dbReference>
<feature type="compositionally biased region" description="Low complexity" evidence="11">
    <location>
        <begin position="408"/>
        <end position="417"/>
    </location>
</feature>
<dbReference type="Pfam" id="PF01412">
    <property type="entry name" value="ArfGap"/>
    <property type="match status" value="1"/>
</dbReference>
<keyword evidence="5 10" id="KW-0863">Zinc-finger</keyword>
<dbReference type="SMART" id="SM00173">
    <property type="entry name" value="RAS"/>
    <property type="match status" value="1"/>
</dbReference>
<dbReference type="InterPro" id="IPR001164">
    <property type="entry name" value="ArfGAP_dom"/>
</dbReference>
<dbReference type="InterPro" id="IPR011993">
    <property type="entry name" value="PH-like_dom_sf"/>
</dbReference>
<dbReference type="EMBL" id="LR899011">
    <property type="protein sequence ID" value="CAD7085524.1"/>
    <property type="molecule type" value="Genomic_DNA"/>
</dbReference>
<protein>
    <recommendedName>
        <fullName evidence="16">Centaurin-gamma-1A</fullName>
    </recommendedName>
</protein>
<keyword evidence="3" id="KW-0479">Metal-binding</keyword>